<feature type="active site" description="Nucleophile" evidence="14">
    <location>
        <position position="202"/>
    </location>
</feature>
<dbReference type="SFLD" id="SFLDG01136">
    <property type="entry name" value="C1.6:_Phosphoserine_Phosphatas"/>
    <property type="match status" value="1"/>
</dbReference>
<comment type="similarity">
    <text evidence="3">Belongs to the HAD-like hydrolase superfamily. SerB family.</text>
</comment>
<evidence type="ECO:0000256" key="2">
    <source>
        <dbReference type="ARBA" id="ARBA00005135"/>
    </source>
</evidence>
<dbReference type="NCBIfam" id="TIGR00338">
    <property type="entry name" value="serB"/>
    <property type="match status" value="1"/>
</dbReference>
<evidence type="ECO:0000256" key="8">
    <source>
        <dbReference type="ARBA" id="ARBA00022801"/>
    </source>
</evidence>
<dbReference type="EMBL" id="QAAD01000003">
    <property type="protein sequence ID" value="PTN09750.1"/>
    <property type="molecule type" value="Genomic_DNA"/>
</dbReference>
<dbReference type="SFLD" id="SFLDF00029">
    <property type="entry name" value="phosphoserine_phosphatase"/>
    <property type="match status" value="1"/>
</dbReference>
<keyword evidence="17" id="KW-1185">Reference proteome</keyword>
<dbReference type="CDD" id="cd04871">
    <property type="entry name" value="ACT_PSP_2"/>
    <property type="match status" value="1"/>
</dbReference>
<gene>
    <name evidence="16" type="ORF">C8N47_10334</name>
</gene>
<dbReference type="SFLD" id="SFLDS00003">
    <property type="entry name" value="Haloacid_Dehalogenase"/>
    <property type="match status" value="1"/>
</dbReference>
<dbReference type="PROSITE" id="PS51671">
    <property type="entry name" value="ACT"/>
    <property type="match status" value="1"/>
</dbReference>
<dbReference type="GO" id="GO:0005737">
    <property type="term" value="C:cytoplasm"/>
    <property type="evidence" value="ECO:0007669"/>
    <property type="project" value="TreeGrafter"/>
</dbReference>
<dbReference type="GO" id="GO:0006564">
    <property type="term" value="P:L-serine biosynthetic process"/>
    <property type="evidence" value="ECO:0007669"/>
    <property type="project" value="UniProtKB-KW"/>
</dbReference>
<proteinExistence type="inferred from homology"/>
<evidence type="ECO:0000256" key="7">
    <source>
        <dbReference type="ARBA" id="ARBA00022723"/>
    </source>
</evidence>
<dbReference type="Pfam" id="PF12710">
    <property type="entry name" value="HAD"/>
    <property type="match status" value="1"/>
</dbReference>
<dbReference type="InterPro" id="IPR002912">
    <property type="entry name" value="ACT_dom"/>
</dbReference>
<accession>A0A2T5C4F0</accession>
<dbReference type="Pfam" id="PF13740">
    <property type="entry name" value="ACT_6"/>
    <property type="match status" value="1"/>
</dbReference>
<keyword evidence="6" id="KW-0028">Amino-acid biosynthesis</keyword>
<evidence type="ECO:0000256" key="12">
    <source>
        <dbReference type="ARBA" id="ARBA00048138"/>
    </source>
</evidence>
<dbReference type="InterPro" id="IPR036412">
    <property type="entry name" value="HAD-like_sf"/>
</dbReference>
<evidence type="ECO:0000256" key="11">
    <source>
        <dbReference type="ARBA" id="ARBA00031693"/>
    </source>
</evidence>
<feature type="domain" description="ACT" evidence="15">
    <location>
        <begin position="12"/>
        <end position="90"/>
    </location>
</feature>
<dbReference type="InterPro" id="IPR049148">
    <property type="entry name" value="PSP_ACT"/>
</dbReference>
<evidence type="ECO:0000256" key="14">
    <source>
        <dbReference type="PIRSR" id="PIRSR604469-1"/>
    </source>
</evidence>
<dbReference type="InterPro" id="IPR045865">
    <property type="entry name" value="ACT-like_dom_sf"/>
</dbReference>
<dbReference type="Gene3D" id="3.30.70.260">
    <property type="match status" value="2"/>
</dbReference>
<evidence type="ECO:0000313" key="17">
    <source>
        <dbReference type="Proteomes" id="UP000243525"/>
    </source>
</evidence>
<comment type="catalytic activity">
    <reaction evidence="13">
        <text>O-phospho-D-serine + H2O = D-serine + phosphate</text>
        <dbReference type="Rhea" id="RHEA:24873"/>
        <dbReference type="ChEBI" id="CHEBI:15377"/>
        <dbReference type="ChEBI" id="CHEBI:35247"/>
        <dbReference type="ChEBI" id="CHEBI:43474"/>
        <dbReference type="ChEBI" id="CHEBI:58680"/>
        <dbReference type="EC" id="3.1.3.3"/>
    </reaction>
</comment>
<dbReference type="Gene3D" id="3.40.50.1000">
    <property type="entry name" value="HAD superfamily/HAD-like"/>
    <property type="match status" value="1"/>
</dbReference>
<dbReference type="Pfam" id="PF21086">
    <property type="entry name" value="ACT_PSP_2"/>
    <property type="match status" value="1"/>
</dbReference>
<keyword evidence="10" id="KW-0718">Serine biosynthesis</keyword>
<comment type="cofactor">
    <cofactor evidence="1">
        <name>Mg(2+)</name>
        <dbReference type="ChEBI" id="CHEBI:18420"/>
    </cofactor>
</comment>
<comment type="catalytic activity">
    <reaction evidence="12">
        <text>O-phospho-L-serine + H2O = L-serine + phosphate</text>
        <dbReference type="Rhea" id="RHEA:21208"/>
        <dbReference type="ChEBI" id="CHEBI:15377"/>
        <dbReference type="ChEBI" id="CHEBI:33384"/>
        <dbReference type="ChEBI" id="CHEBI:43474"/>
        <dbReference type="ChEBI" id="CHEBI:57524"/>
        <dbReference type="EC" id="3.1.3.3"/>
    </reaction>
</comment>
<dbReference type="SFLD" id="SFLDG01137">
    <property type="entry name" value="C1.6.1:_Phosphoserine_Phosphat"/>
    <property type="match status" value="1"/>
</dbReference>
<dbReference type="InterPro" id="IPR004469">
    <property type="entry name" value="PSP"/>
</dbReference>
<evidence type="ECO:0000256" key="1">
    <source>
        <dbReference type="ARBA" id="ARBA00001946"/>
    </source>
</evidence>
<keyword evidence="7" id="KW-0479">Metal-binding</keyword>
<evidence type="ECO:0000256" key="5">
    <source>
        <dbReference type="ARBA" id="ARBA00015196"/>
    </source>
</evidence>
<feature type="active site" description="Proton donor" evidence="14">
    <location>
        <position position="204"/>
    </location>
</feature>
<comment type="caution">
    <text evidence="16">The sequence shown here is derived from an EMBL/GenBank/DDBJ whole genome shotgun (WGS) entry which is preliminary data.</text>
</comment>
<dbReference type="RefSeq" id="WP_107821136.1">
    <property type="nucleotide sequence ID" value="NZ_OY782574.1"/>
</dbReference>
<sequence length="410" mass="45642">METTKKEREIILLNISGPDQPGQTASLTAILAEYDVAILDIGQAVIHENLGLGILIEISEKADSAPILKDVLFRAHELGLRVKFTPIPEARYDEWVSHQGKDRFIITLLARQLKACHLARVTKVISEQGLNIDIISRLSGRIPLNDRDRKTKSVVEFSVRGTPRDGEALKREFIGISKETGVDIAFQVDNMYRRNRRLVCFDMDSTLIQAEVIDELARKAGVYDEVSSITEAAMRGELDFQESFKKRISLLKGLDVSVMQQIAEELPLTEGAERLFRTLKKFGYKTAILSGGFNYFGNFLKSKLGVDYVFANELEVENGKLTGRHVGEIVDGAKKAEMLKLLAFKEDLHLEQVIAVGDGSNDLPMIQLAGLGIAFHAKPKVKASAKNSISEIGLDAILYLIGFRDREIND</sequence>
<dbReference type="GO" id="GO:0036424">
    <property type="term" value="F:L-phosphoserine phosphatase activity"/>
    <property type="evidence" value="ECO:0007669"/>
    <property type="project" value="InterPro"/>
</dbReference>
<evidence type="ECO:0000256" key="9">
    <source>
        <dbReference type="ARBA" id="ARBA00022842"/>
    </source>
</evidence>
<dbReference type="AlphaFoldDB" id="A0A2T5C4F0"/>
<dbReference type="UniPathway" id="UPA00135">
    <property type="reaction ID" value="UER00198"/>
</dbReference>
<dbReference type="InterPro" id="IPR023214">
    <property type="entry name" value="HAD_sf"/>
</dbReference>
<evidence type="ECO:0000256" key="10">
    <source>
        <dbReference type="ARBA" id="ARBA00023299"/>
    </source>
</evidence>
<keyword evidence="9" id="KW-0460">Magnesium</keyword>
<dbReference type="InterPro" id="IPR050582">
    <property type="entry name" value="HAD-like_SerB"/>
</dbReference>
<keyword evidence="8" id="KW-0378">Hydrolase</keyword>
<dbReference type="OrthoDB" id="9790031at2"/>
<dbReference type="CDD" id="cd07500">
    <property type="entry name" value="HAD_PSP"/>
    <property type="match status" value="1"/>
</dbReference>
<dbReference type="PANTHER" id="PTHR43344">
    <property type="entry name" value="PHOSPHOSERINE PHOSPHATASE"/>
    <property type="match status" value="1"/>
</dbReference>
<dbReference type="GO" id="GO:0000287">
    <property type="term" value="F:magnesium ion binding"/>
    <property type="evidence" value="ECO:0007669"/>
    <property type="project" value="TreeGrafter"/>
</dbReference>
<evidence type="ECO:0000256" key="3">
    <source>
        <dbReference type="ARBA" id="ARBA00009184"/>
    </source>
</evidence>
<evidence type="ECO:0000256" key="4">
    <source>
        <dbReference type="ARBA" id="ARBA00012640"/>
    </source>
</evidence>
<organism evidence="16 17">
    <name type="scientific">Mangrovibacterium marinum</name>
    <dbReference type="NCBI Taxonomy" id="1639118"/>
    <lineage>
        <taxon>Bacteria</taxon>
        <taxon>Pseudomonadati</taxon>
        <taxon>Bacteroidota</taxon>
        <taxon>Bacteroidia</taxon>
        <taxon>Marinilabiliales</taxon>
        <taxon>Prolixibacteraceae</taxon>
        <taxon>Mangrovibacterium</taxon>
    </lineage>
</organism>
<dbReference type="Proteomes" id="UP000243525">
    <property type="component" value="Unassembled WGS sequence"/>
</dbReference>
<evidence type="ECO:0000313" key="16">
    <source>
        <dbReference type="EMBL" id="PTN09750.1"/>
    </source>
</evidence>
<dbReference type="CDD" id="cd04870">
    <property type="entry name" value="ACT_PSP_1"/>
    <property type="match status" value="1"/>
</dbReference>
<protein>
    <recommendedName>
        <fullName evidence="5">Phosphoserine phosphatase</fullName>
        <ecNumber evidence="4">3.1.3.3</ecNumber>
    </recommendedName>
    <alternativeName>
        <fullName evidence="11">O-phosphoserine phosphohydrolase</fullName>
    </alternativeName>
</protein>
<dbReference type="NCBIfam" id="TIGR01488">
    <property type="entry name" value="HAD-SF-IB"/>
    <property type="match status" value="1"/>
</dbReference>
<evidence type="ECO:0000259" key="15">
    <source>
        <dbReference type="PROSITE" id="PS51671"/>
    </source>
</evidence>
<dbReference type="SUPFAM" id="SSF56784">
    <property type="entry name" value="HAD-like"/>
    <property type="match status" value="1"/>
</dbReference>
<comment type="pathway">
    <text evidence="2">Amino-acid biosynthesis; L-serine biosynthesis; L-serine from 3-phospho-D-glycerate: step 3/3.</text>
</comment>
<name>A0A2T5C4F0_9BACT</name>
<dbReference type="SUPFAM" id="SSF55021">
    <property type="entry name" value="ACT-like"/>
    <property type="match status" value="1"/>
</dbReference>
<dbReference type="PANTHER" id="PTHR43344:SF2">
    <property type="entry name" value="PHOSPHOSERINE PHOSPHATASE"/>
    <property type="match status" value="1"/>
</dbReference>
<dbReference type="EC" id="3.1.3.3" evidence="4"/>
<reference evidence="16 17" key="1">
    <citation type="submission" date="2018-04" db="EMBL/GenBank/DDBJ databases">
        <title>Genomic Encyclopedia of Archaeal and Bacterial Type Strains, Phase II (KMG-II): from individual species to whole genera.</title>
        <authorList>
            <person name="Goeker M."/>
        </authorList>
    </citation>
    <scope>NUCLEOTIDE SEQUENCE [LARGE SCALE GENOMIC DNA]</scope>
    <source>
        <strain evidence="16 17">DSM 28823</strain>
    </source>
</reference>
<evidence type="ECO:0000256" key="13">
    <source>
        <dbReference type="ARBA" id="ARBA00048523"/>
    </source>
</evidence>
<evidence type="ECO:0000256" key="6">
    <source>
        <dbReference type="ARBA" id="ARBA00022605"/>
    </source>
</evidence>